<reference evidence="1 2" key="1">
    <citation type="submission" date="2009-10" db="EMBL/GenBank/DDBJ databases">
        <authorList>
            <person name="Weinstock G."/>
            <person name="Sodergren E."/>
            <person name="Clifton S."/>
            <person name="Fulton L."/>
            <person name="Fulton B."/>
            <person name="Courtney L."/>
            <person name="Fronick C."/>
            <person name="Harrison M."/>
            <person name="Strong C."/>
            <person name="Farmer C."/>
            <person name="Delahaunty K."/>
            <person name="Markovic C."/>
            <person name="Hall O."/>
            <person name="Minx P."/>
            <person name="Tomlinson C."/>
            <person name="Mitreva M."/>
            <person name="Nelson J."/>
            <person name="Hou S."/>
            <person name="Wollam A."/>
            <person name="Pepin K.H."/>
            <person name="Johnson M."/>
            <person name="Bhonagiri V."/>
            <person name="Nash W.E."/>
            <person name="Warren W."/>
            <person name="Chinwalla A."/>
            <person name="Mardis E.R."/>
            <person name="Wilson R.K."/>
        </authorList>
    </citation>
    <scope>NUCLEOTIDE SEQUENCE [LARGE SCALE GENOMIC DNA]</scope>
    <source>
        <strain evidence="1 2">ATCC 14685</strain>
    </source>
</reference>
<proteinExistence type="predicted"/>
<evidence type="ECO:0000313" key="1">
    <source>
        <dbReference type="EMBL" id="EEZ71667.1"/>
    </source>
</evidence>
<sequence length="49" mass="5774">MQKCRLNAETNIQTAFQVQYLLTVSDRMRQDFFNFHPHGLLLSNYSKPA</sequence>
<gene>
    <name evidence="1" type="ORF">NEICINOT_04252</name>
</gene>
<dbReference type="Proteomes" id="UP000003294">
    <property type="component" value="Unassembled WGS sequence"/>
</dbReference>
<name>D0W3L2_NEICI</name>
<organism evidence="1 2">
    <name type="scientific">Neisseria cinerea ATCC 14685</name>
    <dbReference type="NCBI Taxonomy" id="546262"/>
    <lineage>
        <taxon>Bacteria</taxon>
        <taxon>Pseudomonadati</taxon>
        <taxon>Pseudomonadota</taxon>
        <taxon>Betaproteobacteria</taxon>
        <taxon>Neisseriales</taxon>
        <taxon>Neisseriaceae</taxon>
        <taxon>Neisseria</taxon>
    </lineage>
</organism>
<comment type="caution">
    <text evidence="1">The sequence shown here is derived from an EMBL/GenBank/DDBJ whole genome shotgun (WGS) entry which is preliminary data.</text>
</comment>
<evidence type="ECO:0000313" key="2">
    <source>
        <dbReference type="Proteomes" id="UP000003294"/>
    </source>
</evidence>
<protein>
    <submittedName>
        <fullName evidence="1">Uncharacterized protein</fullName>
    </submittedName>
</protein>
<dbReference type="EMBL" id="ACDY02000006">
    <property type="protein sequence ID" value="EEZ71667.1"/>
    <property type="molecule type" value="Genomic_DNA"/>
</dbReference>
<dbReference type="AlphaFoldDB" id="D0W3L2"/>
<accession>D0W3L2</accession>